<keyword evidence="2 7" id="KW-0813">Transport</keyword>
<feature type="transmembrane region" description="Helical" evidence="7">
    <location>
        <begin position="468"/>
        <end position="494"/>
    </location>
</feature>
<organism evidence="8 9">
    <name type="scientific">Bradymonas sediminis</name>
    <dbReference type="NCBI Taxonomy" id="1548548"/>
    <lineage>
        <taxon>Bacteria</taxon>
        <taxon>Deltaproteobacteria</taxon>
        <taxon>Bradymonadales</taxon>
        <taxon>Bradymonadaceae</taxon>
        <taxon>Bradymonas</taxon>
    </lineage>
</organism>
<evidence type="ECO:0000256" key="2">
    <source>
        <dbReference type="ARBA" id="ARBA00022448"/>
    </source>
</evidence>
<dbReference type="EMBL" id="CP030032">
    <property type="protein sequence ID" value="AWV88436.1"/>
    <property type="molecule type" value="Genomic_DNA"/>
</dbReference>
<dbReference type="CDD" id="cd06261">
    <property type="entry name" value="TM_PBP2"/>
    <property type="match status" value="1"/>
</dbReference>
<dbReference type="GO" id="GO:0005886">
    <property type="term" value="C:plasma membrane"/>
    <property type="evidence" value="ECO:0007669"/>
    <property type="project" value="UniProtKB-SubCell"/>
</dbReference>
<keyword evidence="6 7" id="KW-0472">Membrane</keyword>
<evidence type="ECO:0000313" key="8">
    <source>
        <dbReference type="EMBL" id="AWV88436.1"/>
    </source>
</evidence>
<evidence type="ECO:0000256" key="7">
    <source>
        <dbReference type="RuleBase" id="RU363032"/>
    </source>
</evidence>
<evidence type="ECO:0000256" key="1">
    <source>
        <dbReference type="ARBA" id="ARBA00004651"/>
    </source>
</evidence>
<dbReference type="PROSITE" id="PS50928">
    <property type="entry name" value="ABC_TM1"/>
    <property type="match status" value="1"/>
</dbReference>
<keyword evidence="4 7" id="KW-0812">Transmembrane</keyword>
<accession>A0A2Z4FID8</accession>
<evidence type="ECO:0000256" key="4">
    <source>
        <dbReference type="ARBA" id="ARBA00022692"/>
    </source>
</evidence>
<comment type="similarity">
    <text evidence="7">Belongs to the binding-protein-dependent transport system permease family.</text>
</comment>
<dbReference type="OrthoDB" id="9778910at2"/>
<dbReference type="Pfam" id="PF00528">
    <property type="entry name" value="BPD_transp_1"/>
    <property type="match status" value="1"/>
</dbReference>
<sequence>MTTYIVKRILLMIPTLFLIVLVVFGLLQLAPGKPTPTQASASGAENTQSMEGRESYRIFKEQFNLDKPILLNLRYSLGPEDIIEDITVLADYARPVCPEDGTTVADCLPAQERPDSASVIAAQDRVEDLGTYITPALYEIAKTNKRDDVRAVAISHLSVNAQYKLRNEFSGSRSAEDEEYNKVVFKKNREIREWTVAPDATGADIDALLAEKWTPWMQEPENVERFDYSFNDKFFITFGDTRFAKYLSNILRFDFGISSADKQPIMPTVLEKMKVSAVLGFFSIFFAYLISVPLGVWSAYRQGTKADEAVTIGLFLLYSLPSFFTAVLVLKWLTVGQPFDWFPTGGFQSSGAEYMTTLERVIDIGYHMVLPVFCLTYGALASLSRYARTGLLDVIRADYIRTARAKGLSESMVVLKHAVRNGMIPILTLLGTLLPAIIGGSVVLEFVFNLPGLGLYMLDSIFVRDYNAIMAITLVSAVLTLVGILLSDLSYAIVDPRISFD</sequence>
<evidence type="ECO:0000256" key="6">
    <source>
        <dbReference type="ARBA" id="ARBA00023136"/>
    </source>
</evidence>
<proteinExistence type="inferred from homology"/>
<dbReference type="PANTHER" id="PTHR30465:SF0">
    <property type="entry name" value="OLIGOPEPTIDE TRANSPORT SYSTEM PERMEASE PROTEIN APPB"/>
    <property type="match status" value="1"/>
</dbReference>
<evidence type="ECO:0000256" key="5">
    <source>
        <dbReference type="ARBA" id="ARBA00022989"/>
    </source>
</evidence>
<dbReference type="InterPro" id="IPR035906">
    <property type="entry name" value="MetI-like_sf"/>
</dbReference>
<dbReference type="SUPFAM" id="SSF161098">
    <property type="entry name" value="MetI-like"/>
    <property type="match status" value="1"/>
</dbReference>
<dbReference type="InterPro" id="IPR000515">
    <property type="entry name" value="MetI-like"/>
</dbReference>
<feature type="transmembrane region" description="Helical" evidence="7">
    <location>
        <begin position="364"/>
        <end position="383"/>
    </location>
</feature>
<reference evidence="8 9" key="1">
    <citation type="submission" date="2018-06" db="EMBL/GenBank/DDBJ databases">
        <title>Lujinxingia sediminis gen. nov. sp. nov., a new facultative anaerobic member of the class Deltaproteobacteria, and proposal of Lujinxingaceae fam. nov.</title>
        <authorList>
            <person name="Guo L.-Y."/>
            <person name="Li C.-M."/>
            <person name="Wang S."/>
            <person name="Du Z.-J."/>
        </authorList>
    </citation>
    <scope>NUCLEOTIDE SEQUENCE [LARGE SCALE GENOMIC DNA]</scope>
    <source>
        <strain evidence="8 9">FA350</strain>
    </source>
</reference>
<evidence type="ECO:0000256" key="3">
    <source>
        <dbReference type="ARBA" id="ARBA00022475"/>
    </source>
</evidence>
<dbReference type="GO" id="GO:0055085">
    <property type="term" value="P:transmembrane transport"/>
    <property type="evidence" value="ECO:0007669"/>
    <property type="project" value="InterPro"/>
</dbReference>
<dbReference type="Proteomes" id="UP000249799">
    <property type="component" value="Chromosome"/>
</dbReference>
<dbReference type="PANTHER" id="PTHR30465">
    <property type="entry name" value="INNER MEMBRANE ABC TRANSPORTER"/>
    <property type="match status" value="1"/>
</dbReference>
<dbReference type="RefSeq" id="WP_111332180.1">
    <property type="nucleotide sequence ID" value="NZ_CP030032.1"/>
</dbReference>
<dbReference type="Gene3D" id="1.10.3720.10">
    <property type="entry name" value="MetI-like"/>
    <property type="match status" value="1"/>
</dbReference>
<protein>
    <submittedName>
        <fullName evidence="8">Uncharacterized protein</fullName>
    </submittedName>
</protein>
<feature type="transmembrane region" description="Helical" evidence="7">
    <location>
        <begin position="277"/>
        <end position="300"/>
    </location>
</feature>
<keyword evidence="9" id="KW-1185">Reference proteome</keyword>
<feature type="transmembrane region" description="Helical" evidence="7">
    <location>
        <begin position="312"/>
        <end position="333"/>
    </location>
</feature>
<evidence type="ECO:0000313" key="9">
    <source>
        <dbReference type="Proteomes" id="UP000249799"/>
    </source>
</evidence>
<gene>
    <name evidence="8" type="ORF">DN745_03370</name>
</gene>
<dbReference type="AlphaFoldDB" id="A0A2Z4FID8"/>
<keyword evidence="5 7" id="KW-1133">Transmembrane helix</keyword>
<feature type="transmembrane region" description="Helical" evidence="7">
    <location>
        <begin position="426"/>
        <end position="448"/>
    </location>
</feature>
<comment type="subcellular location">
    <subcellularLocation>
        <location evidence="1 7">Cell membrane</location>
        <topology evidence="1 7">Multi-pass membrane protein</topology>
    </subcellularLocation>
</comment>
<keyword evidence="3" id="KW-1003">Cell membrane</keyword>
<dbReference type="KEGG" id="bsed:DN745_03370"/>
<name>A0A2Z4FID8_9DELT</name>